<dbReference type="Gene3D" id="2.30.110.10">
    <property type="entry name" value="Electron Transport, Fmn-binding Protein, Chain A"/>
    <property type="match status" value="1"/>
</dbReference>
<sequence length="140" mass="15524">MFTIDESTAFGARIARQLRDEVVIWLTTVAKSGTPAPVPVWFLWTGEQVLICSRPDTAKLANIGARPRVSVNFNATHSGGDVGVITGDAAIDEKSLTDEERTAYNEKYAEPIARLNMTPEQFHDDYSVLVRITPDRLRGF</sequence>
<evidence type="ECO:0000259" key="2">
    <source>
        <dbReference type="Pfam" id="PF01243"/>
    </source>
</evidence>
<reference evidence="3 4" key="1">
    <citation type="journal article" date="2019" name="Int. J. Syst. Evol. Microbiol.">
        <title>The Global Catalogue of Microorganisms (GCM) 10K type strain sequencing project: providing services to taxonomists for standard genome sequencing and annotation.</title>
        <authorList>
            <consortium name="The Broad Institute Genomics Platform"/>
            <consortium name="The Broad Institute Genome Sequencing Center for Infectious Disease"/>
            <person name="Wu L."/>
            <person name="Ma J."/>
        </authorList>
    </citation>
    <scope>NUCLEOTIDE SEQUENCE [LARGE SCALE GENOMIC DNA]</scope>
    <source>
        <strain evidence="3 4">JCM 14306</strain>
    </source>
</reference>
<dbReference type="RefSeq" id="WP_344113870.1">
    <property type="nucleotide sequence ID" value="NZ_BAAANE010000007.1"/>
</dbReference>
<comment type="caution">
    <text evidence="3">The sequence shown here is derived from an EMBL/GenBank/DDBJ whole genome shotgun (WGS) entry which is preliminary data.</text>
</comment>
<keyword evidence="4" id="KW-1185">Reference proteome</keyword>
<protein>
    <submittedName>
        <fullName evidence="3">TIGR03667 family PPOX class F420-dependent oxidoreductase</fullName>
    </submittedName>
</protein>
<evidence type="ECO:0000313" key="3">
    <source>
        <dbReference type="EMBL" id="GAA1648623.1"/>
    </source>
</evidence>
<evidence type="ECO:0000313" key="4">
    <source>
        <dbReference type="Proteomes" id="UP001501319"/>
    </source>
</evidence>
<dbReference type="SUPFAM" id="SSF50475">
    <property type="entry name" value="FMN-binding split barrel"/>
    <property type="match status" value="1"/>
</dbReference>
<feature type="domain" description="Pyridoxamine 5'-phosphate oxidase N-terminal" evidence="2">
    <location>
        <begin position="13"/>
        <end position="138"/>
    </location>
</feature>
<name>A0ABN2FIN0_9ACTN</name>
<dbReference type="InterPro" id="IPR011576">
    <property type="entry name" value="Pyridox_Oxase_N"/>
</dbReference>
<evidence type="ECO:0000256" key="1">
    <source>
        <dbReference type="ARBA" id="ARBA00023002"/>
    </source>
</evidence>
<dbReference type="PANTHER" id="PTHR35176:SF4">
    <property type="entry name" value="PYRIDOXAMINE 5'-PHOSPHATE OXIDASE-RELATED FMN-BINDING"/>
    <property type="match status" value="1"/>
</dbReference>
<dbReference type="PANTHER" id="PTHR35176">
    <property type="entry name" value="HEME OXYGENASE HI_0854-RELATED"/>
    <property type="match status" value="1"/>
</dbReference>
<dbReference type="InterPro" id="IPR012349">
    <property type="entry name" value="Split_barrel_FMN-bd"/>
</dbReference>
<accession>A0ABN2FIN0</accession>
<dbReference type="EMBL" id="BAAANE010000007">
    <property type="protein sequence ID" value="GAA1648623.1"/>
    <property type="molecule type" value="Genomic_DNA"/>
</dbReference>
<dbReference type="InterPro" id="IPR052019">
    <property type="entry name" value="F420H2_bilvrd_red/Heme_oxyg"/>
</dbReference>
<keyword evidence="1" id="KW-0560">Oxidoreductase</keyword>
<gene>
    <name evidence="3" type="ORF">GCM10009744_45040</name>
</gene>
<dbReference type="Pfam" id="PF01243">
    <property type="entry name" value="PNPOx_N"/>
    <property type="match status" value="1"/>
</dbReference>
<dbReference type="InterPro" id="IPR019966">
    <property type="entry name" value="F420-dep_enz_PPOX_Rv3369"/>
</dbReference>
<proteinExistence type="predicted"/>
<dbReference type="Proteomes" id="UP001501319">
    <property type="component" value="Unassembled WGS sequence"/>
</dbReference>
<dbReference type="NCBIfam" id="TIGR03667">
    <property type="entry name" value="Rv3369"/>
    <property type="match status" value="1"/>
</dbReference>
<organism evidence="3 4">
    <name type="scientific">Kribbella alba</name>
    <dbReference type="NCBI Taxonomy" id="190197"/>
    <lineage>
        <taxon>Bacteria</taxon>
        <taxon>Bacillati</taxon>
        <taxon>Actinomycetota</taxon>
        <taxon>Actinomycetes</taxon>
        <taxon>Propionibacteriales</taxon>
        <taxon>Kribbellaceae</taxon>
        <taxon>Kribbella</taxon>
    </lineage>
</organism>